<evidence type="ECO:0000256" key="1">
    <source>
        <dbReference type="SAM" id="SignalP"/>
    </source>
</evidence>
<dbReference type="PANTHER" id="PTHR34853">
    <property type="match status" value="1"/>
</dbReference>
<dbReference type="Pfam" id="PF03583">
    <property type="entry name" value="LIP"/>
    <property type="match status" value="1"/>
</dbReference>
<accession>A0A918LGV4</accession>
<protein>
    <submittedName>
        <fullName evidence="2">Lipase</fullName>
    </submittedName>
</protein>
<dbReference type="Gene3D" id="1.10.260.130">
    <property type="match status" value="1"/>
</dbReference>
<feature type="signal peptide" evidence="1">
    <location>
        <begin position="1"/>
        <end position="25"/>
    </location>
</feature>
<dbReference type="PANTHER" id="PTHR34853:SF1">
    <property type="entry name" value="LIPASE 5"/>
    <property type="match status" value="1"/>
</dbReference>
<keyword evidence="1" id="KW-0732">Signal</keyword>
<dbReference type="SUPFAM" id="SSF53474">
    <property type="entry name" value="alpha/beta-Hydrolases"/>
    <property type="match status" value="1"/>
</dbReference>
<evidence type="ECO:0000313" key="3">
    <source>
        <dbReference type="Proteomes" id="UP000660680"/>
    </source>
</evidence>
<dbReference type="PIRSF" id="PIRSF029171">
    <property type="entry name" value="Esterase_LipA"/>
    <property type="match status" value="1"/>
</dbReference>
<reference evidence="2" key="1">
    <citation type="journal article" date="2014" name="Int. J. Syst. Evol. Microbiol.">
        <title>Complete genome sequence of Corynebacterium casei LMG S-19264T (=DSM 44701T), isolated from a smear-ripened cheese.</title>
        <authorList>
            <consortium name="US DOE Joint Genome Institute (JGI-PGF)"/>
            <person name="Walter F."/>
            <person name="Albersmeier A."/>
            <person name="Kalinowski J."/>
            <person name="Ruckert C."/>
        </authorList>
    </citation>
    <scope>NUCLEOTIDE SEQUENCE</scope>
    <source>
        <strain evidence="2">JCM 3276</strain>
    </source>
</reference>
<organism evidence="2 3">
    <name type="scientific">Actinokineospora fastidiosa</name>
    <dbReference type="NCBI Taxonomy" id="1816"/>
    <lineage>
        <taxon>Bacteria</taxon>
        <taxon>Bacillati</taxon>
        <taxon>Actinomycetota</taxon>
        <taxon>Actinomycetes</taxon>
        <taxon>Pseudonocardiales</taxon>
        <taxon>Pseudonocardiaceae</taxon>
        <taxon>Actinokineospora</taxon>
    </lineage>
</organism>
<dbReference type="GO" id="GO:0004806">
    <property type="term" value="F:triacylglycerol lipase activity"/>
    <property type="evidence" value="ECO:0007669"/>
    <property type="project" value="InterPro"/>
</dbReference>
<dbReference type="InterPro" id="IPR029058">
    <property type="entry name" value="AB_hydrolase_fold"/>
</dbReference>
<name>A0A918LGV4_9PSEU</name>
<proteinExistence type="predicted"/>
<dbReference type="Proteomes" id="UP000660680">
    <property type="component" value="Unassembled WGS sequence"/>
</dbReference>
<dbReference type="Gene3D" id="3.40.50.1820">
    <property type="entry name" value="alpha/beta hydrolase"/>
    <property type="match status" value="1"/>
</dbReference>
<dbReference type="GO" id="GO:0016042">
    <property type="term" value="P:lipid catabolic process"/>
    <property type="evidence" value="ECO:0007669"/>
    <property type="project" value="InterPro"/>
</dbReference>
<evidence type="ECO:0000313" key="2">
    <source>
        <dbReference type="EMBL" id="GGS45613.1"/>
    </source>
</evidence>
<feature type="chain" id="PRO_5036788711" evidence="1">
    <location>
        <begin position="26"/>
        <end position="394"/>
    </location>
</feature>
<reference evidence="2" key="2">
    <citation type="submission" date="2020-09" db="EMBL/GenBank/DDBJ databases">
        <authorList>
            <person name="Sun Q."/>
            <person name="Ohkuma M."/>
        </authorList>
    </citation>
    <scope>NUCLEOTIDE SEQUENCE</scope>
    <source>
        <strain evidence="2">JCM 3276</strain>
    </source>
</reference>
<gene>
    <name evidence="2" type="ORF">GCM10010171_45900</name>
</gene>
<dbReference type="InterPro" id="IPR005152">
    <property type="entry name" value="Lipase_secreted"/>
</dbReference>
<keyword evidence="3" id="KW-1185">Reference proteome</keyword>
<comment type="caution">
    <text evidence="2">The sequence shown here is derived from an EMBL/GenBank/DDBJ whole genome shotgun (WGS) entry which is preliminary data.</text>
</comment>
<dbReference type="RefSeq" id="WP_189212637.1">
    <property type="nucleotide sequence ID" value="NZ_BMRB01000004.1"/>
</dbReference>
<dbReference type="AlphaFoldDB" id="A0A918LGV4"/>
<dbReference type="EMBL" id="BMRB01000004">
    <property type="protein sequence ID" value="GGS45613.1"/>
    <property type="molecule type" value="Genomic_DNA"/>
</dbReference>
<sequence>MKHANKARMVIACLTAALLPVTGLAAAEAQSVAGRPGGAGNPGEIVSAEPSAFRLPPGIPTATAAWKIHYRSTGAGGKADIVSGTVIVPLDGRDGVRPLLTYAFGTVGMGDQCAPSAKLADGSSFEAVVLNGALERGWAVVVTDYQGLGTPGDHTYMIGRAEGAAVLDAARAAQRLPEARRAGVDATSPVAVMGYSQGGQASGWAAELARSYAPELRVKGVVSGGVPADLLRFASSSTDSNLALSLMTAIGHDAGYPELDLDSYLNDDGRALVESMRNGCVVENALAAEGKSIDELTVRNPLEAPDWRRRLGDNRLGERAAAAPVYVYHGTNDTIVPYAIGEQLRADWCARGGVVQWRSIPMADHHTAYLFGVSPALDWLAARFAGSPTRGNCA</sequence>